<accession>A0ABS7R811</accession>
<keyword evidence="3" id="KW-1185">Reference proteome</keyword>
<sequence length="54" mass="6248">MHNRLIEIVSRLVARITALLHTSERYYPERHYMRGRGPKTAARERSARAGLNGD</sequence>
<protein>
    <recommendedName>
        <fullName evidence="4">IS110 family transposase</fullName>
    </recommendedName>
</protein>
<evidence type="ECO:0000313" key="3">
    <source>
        <dbReference type="Proteomes" id="UP000777661"/>
    </source>
</evidence>
<comment type="caution">
    <text evidence="2">The sequence shown here is derived from an EMBL/GenBank/DDBJ whole genome shotgun (WGS) entry which is preliminary data.</text>
</comment>
<feature type="region of interest" description="Disordered" evidence="1">
    <location>
        <begin position="31"/>
        <end position="54"/>
    </location>
</feature>
<dbReference type="RefSeq" id="WP_223005278.1">
    <property type="nucleotide sequence ID" value="NZ_JAHSQO010000003.1"/>
</dbReference>
<reference evidence="2 3" key="1">
    <citation type="submission" date="2021-06" db="EMBL/GenBank/DDBJ databases">
        <title>Nitratireductor porphyridii sp. nov., isolated from a small marine red alga, Porphyridium purpureum in South Korea.</title>
        <authorList>
            <person name="Kim K.H."/>
            <person name="Kristyanto S."/>
            <person name="Jeon C.O."/>
        </authorList>
    </citation>
    <scope>NUCLEOTIDE SEQUENCE [LARGE SCALE GENOMIC DNA]</scope>
    <source>
        <strain evidence="2 3">R6</strain>
    </source>
</reference>
<dbReference type="EMBL" id="JAHSQO010000003">
    <property type="protein sequence ID" value="MBY8917057.1"/>
    <property type="molecule type" value="Genomic_DNA"/>
</dbReference>
<organism evidence="2 3">
    <name type="scientific">Nitratireductor rhodophyticola</name>
    <dbReference type="NCBI Taxonomy" id="2854036"/>
    <lineage>
        <taxon>Bacteria</taxon>
        <taxon>Pseudomonadati</taxon>
        <taxon>Pseudomonadota</taxon>
        <taxon>Alphaproteobacteria</taxon>
        <taxon>Hyphomicrobiales</taxon>
        <taxon>Phyllobacteriaceae</taxon>
        <taxon>Nitratireductor</taxon>
    </lineage>
</organism>
<gene>
    <name evidence="2" type="ORF">KVG22_10695</name>
</gene>
<dbReference type="Proteomes" id="UP000777661">
    <property type="component" value="Unassembled WGS sequence"/>
</dbReference>
<evidence type="ECO:0008006" key="4">
    <source>
        <dbReference type="Google" id="ProtNLM"/>
    </source>
</evidence>
<name>A0ABS7R811_9HYPH</name>
<evidence type="ECO:0000256" key="1">
    <source>
        <dbReference type="SAM" id="MobiDB-lite"/>
    </source>
</evidence>
<proteinExistence type="predicted"/>
<evidence type="ECO:0000313" key="2">
    <source>
        <dbReference type="EMBL" id="MBY8917057.1"/>
    </source>
</evidence>